<reference evidence="4 6" key="1">
    <citation type="submission" date="2019-08" db="EMBL/GenBank/DDBJ databases">
        <title>Paraburkholderia simonii sp. nov. and P. youngii sp. nov. Brazilian and Mexican Mimosa-associated rhizobia.</title>
        <authorList>
            <person name="Mavima L."/>
            <person name="Beukes C.W."/>
            <person name="Palmer M."/>
            <person name="De Meyer S.E."/>
            <person name="James E.K."/>
            <person name="Maluk M."/>
            <person name="Avontuur J.R."/>
            <person name="Chan W.Y."/>
            <person name="Venter S.N."/>
            <person name="Steenkamp E.T."/>
        </authorList>
    </citation>
    <scope>NUCLEOTIDE SEQUENCE [LARGE SCALE GENOMIC DNA]</scope>
    <source>
        <strain evidence="4 6">JPY454</strain>
    </source>
</reference>
<evidence type="ECO:0000256" key="1">
    <source>
        <dbReference type="SAM" id="MobiDB-lite"/>
    </source>
</evidence>
<evidence type="ECO:0000256" key="2">
    <source>
        <dbReference type="SAM" id="Phobius"/>
    </source>
</evidence>
<keyword evidence="6" id="KW-1185">Reference proteome</keyword>
<dbReference type="EMBL" id="VOMC01000025">
    <property type="protein sequence ID" value="NVI06610.1"/>
    <property type="molecule type" value="Genomic_DNA"/>
</dbReference>
<sequence length="98" mass="10438">MIRRALINRKNISFVAWVAIGTGSVFLSLALPLPALGAFVVGACCAYAGRSGRWQSGHPVAGLLERKQPEVVDDVNQQAPATNSTREASETEDEAATR</sequence>
<comment type="caution">
    <text evidence="3">The sequence shown here is derived from an EMBL/GenBank/DDBJ whole genome shotgun (WGS) entry which is preliminary data.</text>
</comment>
<name>A0A7W8P5G0_9BURK</name>
<keyword evidence="2" id="KW-1133">Transmembrane helix</keyword>
<feature type="region of interest" description="Disordered" evidence="1">
    <location>
        <begin position="66"/>
        <end position="98"/>
    </location>
</feature>
<dbReference type="AlphaFoldDB" id="A0A7W8P5G0"/>
<keyword evidence="2" id="KW-0472">Membrane</keyword>
<proteinExistence type="predicted"/>
<feature type="transmembrane region" description="Helical" evidence="2">
    <location>
        <begin position="12"/>
        <end position="31"/>
    </location>
</feature>
<protein>
    <submittedName>
        <fullName evidence="3">Uncharacterized protein</fullName>
    </submittedName>
</protein>
<evidence type="ECO:0000313" key="3">
    <source>
        <dbReference type="EMBL" id="MBB5402313.1"/>
    </source>
</evidence>
<gene>
    <name evidence="4" type="ORF">FSB64_23135</name>
    <name evidence="3" type="ORF">HDG41_004399</name>
</gene>
<evidence type="ECO:0000313" key="5">
    <source>
        <dbReference type="Proteomes" id="UP000592820"/>
    </source>
</evidence>
<reference evidence="3 5" key="2">
    <citation type="submission" date="2020-08" db="EMBL/GenBank/DDBJ databases">
        <title>Genomic Encyclopedia of Type Strains, Phase IV (KMG-V): Genome sequencing to study the core and pangenomes of soil and plant-associated prokaryotes.</title>
        <authorList>
            <person name="Whitman W."/>
        </authorList>
    </citation>
    <scope>NUCLEOTIDE SEQUENCE [LARGE SCALE GENOMIC DNA]</scope>
    <source>
        <strain evidence="3 5">JPY162</strain>
    </source>
</reference>
<dbReference type="RefSeq" id="WP_176121408.1">
    <property type="nucleotide sequence ID" value="NZ_JACHDE010000007.1"/>
</dbReference>
<keyword evidence="2" id="KW-0812">Transmembrane</keyword>
<evidence type="ECO:0000313" key="4">
    <source>
        <dbReference type="EMBL" id="NVI06610.1"/>
    </source>
</evidence>
<organism evidence="3 5">
    <name type="scientific">Paraburkholderia youngii</name>
    <dbReference type="NCBI Taxonomy" id="2782701"/>
    <lineage>
        <taxon>Bacteria</taxon>
        <taxon>Pseudomonadati</taxon>
        <taxon>Pseudomonadota</taxon>
        <taxon>Betaproteobacteria</taxon>
        <taxon>Burkholderiales</taxon>
        <taxon>Burkholderiaceae</taxon>
        <taxon>Paraburkholderia</taxon>
    </lineage>
</organism>
<feature type="compositionally biased region" description="Polar residues" evidence="1">
    <location>
        <begin position="75"/>
        <end position="86"/>
    </location>
</feature>
<dbReference type="Proteomes" id="UP000821598">
    <property type="component" value="Unassembled WGS sequence"/>
</dbReference>
<dbReference type="Proteomes" id="UP000592820">
    <property type="component" value="Unassembled WGS sequence"/>
</dbReference>
<accession>A0A7W8P5G0</accession>
<dbReference type="EMBL" id="JACHDE010000007">
    <property type="protein sequence ID" value="MBB5402313.1"/>
    <property type="molecule type" value="Genomic_DNA"/>
</dbReference>
<evidence type="ECO:0000313" key="6">
    <source>
        <dbReference type="Proteomes" id="UP000821598"/>
    </source>
</evidence>